<dbReference type="PROSITE" id="PS51022">
    <property type="entry name" value="L27"/>
    <property type="match status" value="1"/>
</dbReference>
<feature type="domain" description="Guanylate kinase-like" evidence="18">
    <location>
        <begin position="447"/>
        <end position="628"/>
    </location>
</feature>
<proteinExistence type="inferred from homology"/>
<dbReference type="Pfam" id="PF00595">
    <property type="entry name" value="PDZ"/>
    <property type="match status" value="1"/>
</dbReference>
<dbReference type="Gene3D" id="2.30.30.40">
    <property type="entry name" value="SH3 Domains"/>
    <property type="match status" value="1"/>
</dbReference>
<evidence type="ECO:0000256" key="13">
    <source>
        <dbReference type="ARBA" id="ARBA00024392"/>
    </source>
</evidence>
<dbReference type="InterPro" id="IPR008144">
    <property type="entry name" value="Guanylate_kin-like_dom"/>
</dbReference>
<dbReference type="Pfam" id="PF00625">
    <property type="entry name" value="Guanylate_kin"/>
    <property type="match status" value="1"/>
</dbReference>
<feature type="domain" description="L27" evidence="20">
    <location>
        <begin position="116"/>
        <end position="173"/>
    </location>
</feature>
<reference evidence="21" key="3">
    <citation type="submission" date="2025-09" db="UniProtKB">
        <authorList>
            <consortium name="Ensembl"/>
        </authorList>
    </citation>
    <scope>IDENTIFICATION</scope>
</reference>
<dbReference type="SUPFAM" id="SSF52540">
    <property type="entry name" value="P-loop containing nucleoside triphosphate hydrolases"/>
    <property type="match status" value="1"/>
</dbReference>
<organism evidence="21 22">
    <name type="scientific">Amphiprion ocellaris</name>
    <name type="common">Clown anemonefish</name>
    <dbReference type="NCBI Taxonomy" id="80972"/>
    <lineage>
        <taxon>Eukaryota</taxon>
        <taxon>Metazoa</taxon>
        <taxon>Chordata</taxon>
        <taxon>Craniata</taxon>
        <taxon>Vertebrata</taxon>
        <taxon>Euteleostomi</taxon>
        <taxon>Actinopterygii</taxon>
        <taxon>Neopterygii</taxon>
        <taxon>Teleostei</taxon>
        <taxon>Neoteleostei</taxon>
        <taxon>Acanthomorphata</taxon>
        <taxon>Ovalentaria</taxon>
        <taxon>Pomacentridae</taxon>
        <taxon>Amphiprion</taxon>
    </lineage>
</organism>
<dbReference type="PROSITE" id="PS50106">
    <property type="entry name" value="PDZ"/>
    <property type="match status" value="1"/>
</dbReference>
<feature type="domain" description="SH3" evidence="17">
    <location>
        <begin position="313"/>
        <end position="385"/>
    </location>
</feature>
<name>A0AAQ5XGS6_AMPOC</name>
<feature type="domain" description="PDZ" evidence="19">
    <location>
        <begin position="224"/>
        <end position="304"/>
    </location>
</feature>
<dbReference type="GO" id="GO:0007420">
    <property type="term" value="P:brain development"/>
    <property type="evidence" value="ECO:0007669"/>
    <property type="project" value="UniProtKB-ARBA"/>
</dbReference>
<evidence type="ECO:0000256" key="2">
    <source>
        <dbReference type="ARBA" id="ARBA00004221"/>
    </source>
</evidence>
<dbReference type="SMART" id="SM00326">
    <property type="entry name" value="SH3"/>
    <property type="match status" value="1"/>
</dbReference>
<dbReference type="InterPro" id="IPR001478">
    <property type="entry name" value="PDZ"/>
</dbReference>
<evidence type="ECO:0000256" key="11">
    <source>
        <dbReference type="ARBA" id="ARBA00022949"/>
    </source>
</evidence>
<sequence length="643" mass="72415">MTTSHLNGHVAGEGGGGGDEELRGGQQHREMAVDCPGELGSRTLPVRRSAQLERIRQHQEDLRRRREEEGRQLDLNASLRLRKLSQNPHIGIDNPTFLQDTYIPQQPAPGSQHAHALLELEELLLSLKQVRGCLSDQQSQNDIELVLALLNKSDFQSALKIHNAVATSMHRPSPPYPHTQQALPLAMESLLLAHDSVAESEMQPEPLPAQGETLTQWGGETVKIVRIEKAQDIPLGATVRNEMDSVVISRIVRGGAAERSGLLFEGDEILEINGIEIRGKDVNQVFDILADMHGLLTFVLIPSTQSKPPPVKETVIHVKAHFDYDPSDDPYVPCRELGLSFQKGDILHIISQSDPNWWQAYRDGDEDNQPLAGLVPGKSFQQQREAMKQTIEEDKEPEKSGKLWCAKKNKRKRKKLLYNAHRNDDPDNEEVLTYEEMALYHQPANRKRPIALIGPTSCGQAELRQRLLNNQSERFAGAVPHTTRSRREGEQSGRDYHFVSRQTFEAELAAGKLIESGEFEKNLYGTSTDSVRQVINTGKICVLCLHTQALKVLRSSDLKPYIIFIAPPSQERLRALLAKDNKNPKPEELRDIIEKAREMEQSCGHLFDAVIVNTDQDKAFNDLLRLINKLDTEPQWVPCSWLR</sequence>
<dbReference type="AlphaFoldDB" id="A0AAQ5XGS6"/>
<dbReference type="InterPro" id="IPR036028">
    <property type="entry name" value="SH3-like_dom_sf"/>
</dbReference>
<dbReference type="FunFam" id="3.30.63.10:FF:000002">
    <property type="entry name" value="Guanylate kinase 1"/>
    <property type="match status" value="1"/>
</dbReference>
<dbReference type="CDD" id="cd00071">
    <property type="entry name" value="GMPK"/>
    <property type="match status" value="1"/>
</dbReference>
<dbReference type="InterPro" id="IPR001452">
    <property type="entry name" value="SH3_domain"/>
</dbReference>
<dbReference type="PROSITE" id="PS50052">
    <property type="entry name" value="GUANYLATE_KINASE_2"/>
    <property type="match status" value="1"/>
</dbReference>
<dbReference type="Pfam" id="PF09060">
    <property type="entry name" value="L27_N"/>
    <property type="match status" value="1"/>
</dbReference>
<dbReference type="FunFam" id="3.40.50.300:FF:000469">
    <property type="entry name" value="MAGUK p55 subfamily member 5"/>
    <property type="match status" value="1"/>
</dbReference>
<dbReference type="PANTHER" id="PTHR23122">
    <property type="entry name" value="MEMBRANE-ASSOCIATED GUANYLATE KINASE MAGUK"/>
    <property type="match status" value="1"/>
</dbReference>
<keyword evidence="8" id="KW-0677">Repeat</keyword>
<evidence type="ECO:0000256" key="4">
    <source>
        <dbReference type="ARBA" id="ARBA00007014"/>
    </source>
</evidence>
<evidence type="ECO:0000259" key="17">
    <source>
        <dbReference type="PROSITE" id="PS50002"/>
    </source>
</evidence>
<dbReference type="InterPro" id="IPR004172">
    <property type="entry name" value="L27_dom"/>
</dbReference>
<dbReference type="CDD" id="cd06798">
    <property type="entry name" value="PDZ_MPP5-like"/>
    <property type="match status" value="1"/>
</dbReference>
<reference evidence="21 22" key="1">
    <citation type="submission" date="2022-01" db="EMBL/GenBank/DDBJ databases">
        <title>A chromosome-scale genome assembly of the false clownfish, Amphiprion ocellaris.</title>
        <authorList>
            <person name="Ryu T."/>
        </authorList>
    </citation>
    <scope>NUCLEOTIDE SEQUENCE [LARGE SCALE GENOMIC DNA]</scope>
</reference>
<dbReference type="FunFam" id="2.30.42.10:FF:000088">
    <property type="entry name" value="MAGUK p55 subfamily member 5"/>
    <property type="match status" value="1"/>
</dbReference>
<dbReference type="InterPro" id="IPR020590">
    <property type="entry name" value="Guanylate_kinase_CS"/>
</dbReference>
<dbReference type="InterPro" id="IPR036034">
    <property type="entry name" value="PDZ_sf"/>
</dbReference>
<gene>
    <name evidence="21" type="primary">PALS1</name>
</gene>
<evidence type="ECO:0000313" key="21">
    <source>
        <dbReference type="Ensembl" id="ENSAOCP00000039734.1"/>
    </source>
</evidence>
<dbReference type="Gene3D" id="2.30.42.10">
    <property type="match status" value="1"/>
</dbReference>
<evidence type="ECO:0000256" key="9">
    <source>
        <dbReference type="ARBA" id="ARBA00022741"/>
    </source>
</evidence>
<keyword evidence="22" id="KW-1185">Reference proteome</keyword>
<evidence type="ECO:0000313" key="22">
    <source>
        <dbReference type="Proteomes" id="UP001501940"/>
    </source>
</evidence>
<evidence type="ECO:0000256" key="8">
    <source>
        <dbReference type="ARBA" id="ARBA00022737"/>
    </source>
</evidence>
<evidence type="ECO:0000256" key="5">
    <source>
        <dbReference type="ARBA" id="ARBA00022427"/>
    </source>
</evidence>
<dbReference type="CDD" id="cd12036">
    <property type="entry name" value="SH3_MPP5"/>
    <property type="match status" value="1"/>
</dbReference>
<dbReference type="GO" id="GO:0048699">
    <property type="term" value="P:generation of neurons"/>
    <property type="evidence" value="ECO:0007669"/>
    <property type="project" value="UniProtKB-ARBA"/>
</dbReference>
<dbReference type="SUPFAM" id="SSF50156">
    <property type="entry name" value="PDZ domain-like"/>
    <property type="match status" value="1"/>
</dbReference>
<keyword evidence="9" id="KW-0547">Nucleotide-binding</keyword>
<dbReference type="SMART" id="SM00569">
    <property type="entry name" value="L27"/>
    <property type="match status" value="1"/>
</dbReference>
<evidence type="ECO:0000259" key="19">
    <source>
        <dbReference type="PROSITE" id="PS50106"/>
    </source>
</evidence>
<dbReference type="FunFam" id="2.30.30.40:FF:000105">
    <property type="entry name" value="MAGUK p55 subfamily member 5"/>
    <property type="match status" value="1"/>
</dbReference>
<dbReference type="SUPFAM" id="SSF101288">
    <property type="entry name" value="L27 domain"/>
    <property type="match status" value="1"/>
</dbReference>
<evidence type="ECO:0000256" key="15">
    <source>
        <dbReference type="PROSITE-ProRule" id="PRU00192"/>
    </source>
</evidence>
<dbReference type="InterPro" id="IPR035601">
    <property type="entry name" value="MPP5_SH3"/>
</dbReference>
<dbReference type="Gene3D" id="3.40.50.300">
    <property type="entry name" value="P-loop containing nucleotide triphosphate hydrolases"/>
    <property type="match status" value="1"/>
</dbReference>
<dbReference type="PROSITE" id="PS50002">
    <property type="entry name" value="SH3"/>
    <property type="match status" value="1"/>
</dbReference>
<dbReference type="SMART" id="SM00072">
    <property type="entry name" value="GuKc"/>
    <property type="match status" value="1"/>
</dbReference>
<keyword evidence="6 15" id="KW-0728">SH3 domain</keyword>
<feature type="compositionally biased region" description="Basic and acidic residues" evidence="16">
    <location>
        <begin position="20"/>
        <end position="29"/>
    </location>
</feature>
<dbReference type="InterPro" id="IPR036892">
    <property type="entry name" value="L27_dom_sf"/>
</dbReference>
<keyword evidence="12" id="KW-0472">Membrane</keyword>
<dbReference type="PROSITE" id="PS00856">
    <property type="entry name" value="GUANYLATE_KINASE_1"/>
    <property type="match status" value="1"/>
</dbReference>
<dbReference type="Gene3D" id="1.10.287.650">
    <property type="entry name" value="L27 domain"/>
    <property type="match status" value="1"/>
</dbReference>
<feature type="region of interest" description="Disordered" evidence="16">
    <location>
        <begin position="1"/>
        <end position="29"/>
    </location>
</feature>
<dbReference type="Pfam" id="PF07653">
    <property type="entry name" value="SH3_2"/>
    <property type="match status" value="1"/>
</dbReference>
<keyword evidence="11" id="KW-0965">Cell junction</keyword>
<evidence type="ECO:0000256" key="3">
    <source>
        <dbReference type="ARBA" id="ARBA00004435"/>
    </source>
</evidence>
<dbReference type="InterPro" id="IPR027417">
    <property type="entry name" value="P-loop_NTPase"/>
</dbReference>
<comment type="subcellular location">
    <subcellularLocation>
        <location evidence="2">Apical cell membrane</location>
    </subcellularLocation>
    <subcellularLocation>
        <location evidence="3">Cell junction</location>
        <location evidence="3">Tight junction</location>
    </subcellularLocation>
    <subcellularLocation>
        <location evidence="1">Cell membrane</location>
        <topology evidence="1">Peripheral membrane protein</topology>
    </subcellularLocation>
</comment>
<evidence type="ECO:0000256" key="16">
    <source>
        <dbReference type="SAM" id="MobiDB-lite"/>
    </source>
</evidence>
<keyword evidence="5" id="KW-0796">Tight junction</keyword>
<keyword evidence="7" id="KW-1003">Cell membrane</keyword>
<dbReference type="GO" id="GO:0016324">
    <property type="term" value="C:apical plasma membrane"/>
    <property type="evidence" value="ECO:0007669"/>
    <property type="project" value="UniProtKB-SubCell"/>
</dbReference>
<keyword evidence="10" id="KW-0067">ATP-binding</keyword>
<dbReference type="SMART" id="SM00228">
    <property type="entry name" value="PDZ"/>
    <property type="match status" value="1"/>
</dbReference>
<dbReference type="GO" id="GO:0005923">
    <property type="term" value="C:bicellular tight junction"/>
    <property type="evidence" value="ECO:0007669"/>
    <property type="project" value="UniProtKB-SubCell"/>
</dbReference>
<evidence type="ECO:0000256" key="7">
    <source>
        <dbReference type="ARBA" id="ARBA00022475"/>
    </source>
</evidence>
<evidence type="ECO:0000256" key="12">
    <source>
        <dbReference type="ARBA" id="ARBA00023136"/>
    </source>
</evidence>
<comment type="similarity">
    <text evidence="4">Belongs to the MAGUK family.</text>
</comment>
<dbReference type="InterPro" id="IPR008145">
    <property type="entry name" value="GK/Ca_channel_bsu"/>
</dbReference>
<dbReference type="InterPro" id="IPR050716">
    <property type="entry name" value="MAGUK"/>
</dbReference>
<reference evidence="21" key="2">
    <citation type="submission" date="2025-08" db="UniProtKB">
        <authorList>
            <consortium name="Ensembl"/>
        </authorList>
    </citation>
    <scope>IDENTIFICATION</scope>
</reference>
<dbReference type="GO" id="GO:0008104">
    <property type="term" value="P:intracellular protein localization"/>
    <property type="evidence" value="ECO:0007669"/>
    <property type="project" value="UniProtKB-ARBA"/>
</dbReference>
<evidence type="ECO:0000256" key="14">
    <source>
        <dbReference type="ARBA" id="ARBA00031033"/>
    </source>
</evidence>
<dbReference type="GeneTree" id="ENSGT00940000156087"/>
<evidence type="ECO:0000259" key="20">
    <source>
        <dbReference type="PROSITE" id="PS51022"/>
    </source>
</evidence>
<dbReference type="Proteomes" id="UP001501940">
    <property type="component" value="Chromosome 20"/>
</dbReference>
<dbReference type="SUPFAM" id="SSF50044">
    <property type="entry name" value="SH3-domain"/>
    <property type="match status" value="1"/>
</dbReference>
<dbReference type="Ensembl" id="ENSAOCT00000067828.1">
    <property type="protein sequence ID" value="ENSAOCP00000039734.1"/>
    <property type="gene ID" value="ENSAOCG00000009784.2"/>
</dbReference>
<evidence type="ECO:0000256" key="6">
    <source>
        <dbReference type="ARBA" id="ARBA00022443"/>
    </source>
</evidence>
<evidence type="ECO:0000256" key="1">
    <source>
        <dbReference type="ARBA" id="ARBA00004202"/>
    </source>
</evidence>
<dbReference type="GO" id="GO:0005524">
    <property type="term" value="F:ATP binding"/>
    <property type="evidence" value="ECO:0007669"/>
    <property type="project" value="UniProtKB-KW"/>
</dbReference>
<evidence type="ECO:0000259" key="18">
    <source>
        <dbReference type="PROSITE" id="PS50052"/>
    </source>
</evidence>
<accession>A0AAQ5XGS6</accession>
<dbReference type="InterPro" id="IPR015145">
    <property type="entry name" value="L27_N"/>
</dbReference>
<evidence type="ECO:0000256" key="10">
    <source>
        <dbReference type="ARBA" id="ARBA00022840"/>
    </source>
</evidence>
<protein>
    <recommendedName>
        <fullName evidence="13">Protein PALS1</fullName>
    </recommendedName>
    <alternativeName>
        <fullName evidence="14">Protein associated with Lin-7 1</fullName>
    </alternativeName>
</protein>